<keyword evidence="3" id="KW-1003">Cell membrane</keyword>
<comment type="catalytic activity">
    <reaction evidence="9">
        <text>3',3'-c-di-GMP + H2O = 5'-phosphoguanylyl(3'-&gt;5')guanosine + H(+)</text>
        <dbReference type="Rhea" id="RHEA:24902"/>
        <dbReference type="ChEBI" id="CHEBI:15377"/>
        <dbReference type="ChEBI" id="CHEBI:15378"/>
        <dbReference type="ChEBI" id="CHEBI:58754"/>
        <dbReference type="ChEBI" id="CHEBI:58805"/>
        <dbReference type="EC" id="3.1.4.52"/>
    </reaction>
</comment>
<name>A0ABW0YBA1_9GAMM</name>
<dbReference type="PANTHER" id="PTHR33121:SF80">
    <property type="entry name" value="CYCLIC DI-GMP PHOSPHODIESTERASE PDEL"/>
    <property type="match status" value="1"/>
</dbReference>
<dbReference type="Proteomes" id="UP001596132">
    <property type="component" value="Unassembled WGS sequence"/>
</dbReference>
<dbReference type="CDD" id="cd01948">
    <property type="entry name" value="EAL"/>
    <property type="match status" value="1"/>
</dbReference>
<sequence length="524" mass="58152">MFLLGLDAARPCWRLLCALLVFALPTSVGLWELHSNYLHTLDKQSELAATKAVRLMEAMLHHAEGANRNIFPLIRHPCKTSLLTLRKEVTLTPFVRSASLINDYGVYCNSLFGDVHWEDDVGAYSGGFLRLLSGNPVRANHPMLAVRTESQDGAVLSTIDSEYLKLMLALSAPVSGEVQLHVGNAWLDEKGHLMEGYHRLPTLAVHKLKSEHYPLSVYAGFELPSIWGALWHVRHLTILMLLGFSLCISLLVWWLLGRPRSMEGELKRALRAREFVPYLQPLVTSGDGKVMGAEVLMRWQHPSSGLIRPDLFIPQAEECGVIVPMTSQLIQAVAVQLAARQDKLPDGFHVGLNISAAHCRDLSLLEECRGFLAHFIPGRVVLVLELTERELLVADAHTLSLFKQLDEMGVKLAVDDFGTGHSSLLYLQQFHVDYLKIDRSFIGRIGTESLSEHIVDNVIDLGSRLGLALVAEGVETEAQADYLRDKGVDYLQGYLFGQPIPLPQFCAELQPEAGSAEPRLADLA</sequence>
<evidence type="ECO:0000259" key="11">
    <source>
        <dbReference type="PROSITE" id="PS50883"/>
    </source>
</evidence>
<keyword evidence="4" id="KW-0973">c-di-GMP</keyword>
<evidence type="ECO:0000256" key="9">
    <source>
        <dbReference type="ARBA" id="ARBA00034290"/>
    </source>
</evidence>
<evidence type="ECO:0000313" key="12">
    <source>
        <dbReference type="EMBL" id="MFC5706138.1"/>
    </source>
</evidence>
<dbReference type="InterPro" id="IPR001633">
    <property type="entry name" value="EAL_dom"/>
</dbReference>
<evidence type="ECO:0000256" key="4">
    <source>
        <dbReference type="ARBA" id="ARBA00022636"/>
    </source>
</evidence>
<gene>
    <name evidence="12" type="ORF">ACFPVW_08725</name>
</gene>
<dbReference type="InterPro" id="IPR050706">
    <property type="entry name" value="Cyclic-di-GMP_PDE-like"/>
</dbReference>
<organism evidence="12 13">
    <name type="scientific">Aeromonas eucrenophila</name>
    <dbReference type="NCBI Taxonomy" id="649"/>
    <lineage>
        <taxon>Bacteria</taxon>
        <taxon>Pseudomonadati</taxon>
        <taxon>Pseudomonadota</taxon>
        <taxon>Gammaproteobacteria</taxon>
        <taxon>Aeromonadales</taxon>
        <taxon>Aeromonadaceae</taxon>
        <taxon>Aeromonas</taxon>
    </lineage>
</organism>
<evidence type="ECO:0000256" key="3">
    <source>
        <dbReference type="ARBA" id="ARBA00022475"/>
    </source>
</evidence>
<keyword evidence="7 10" id="KW-1133">Transmembrane helix</keyword>
<evidence type="ECO:0000256" key="1">
    <source>
        <dbReference type="ARBA" id="ARBA00004651"/>
    </source>
</evidence>
<feature type="transmembrane region" description="Helical" evidence="10">
    <location>
        <begin position="236"/>
        <end position="256"/>
    </location>
</feature>
<feature type="domain" description="EAL" evidence="11">
    <location>
        <begin position="259"/>
        <end position="513"/>
    </location>
</feature>
<evidence type="ECO:0000256" key="10">
    <source>
        <dbReference type="SAM" id="Phobius"/>
    </source>
</evidence>
<evidence type="ECO:0000256" key="7">
    <source>
        <dbReference type="ARBA" id="ARBA00022989"/>
    </source>
</evidence>
<protein>
    <recommendedName>
        <fullName evidence="2">cyclic-guanylate-specific phosphodiesterase</fullName>
        <ecNumber evidence="2">3.1.4.52</ecNumber>
    </recommendedName>
</protein>
<dbReference type="Gene3D" id="3.20.20.450">
    <property type="entry name" value="EAL domain"/>
    <property type="match status" value="1"/>
</dbReference>
<dbReference type="InterPro" id="IPR035919">
    <property type="entry name" value="EAL_sf"/>
</dbReference>
<dbReference type="PANTHER" id="PTHR33121">
    <property type="entry name" value="CYCLIC DI-GMP PHOSPHODIESTERASE PDEF"/>
    <property type="match status" value="1"/>
</dbReference>
<accession>A0ABW0YBA1</accession>
<dbReference type="InterPro" id="IPR024744">
    <property type="entry name" value="CSS-motif_dom"/>
</dbReference>
<evidence type="ECO:0000313" key="13">
    <source>
        <dbReference type="Proteomes" id="UP001596132"/>
    </source>
</evidence>
<reference evidence="13" key="1">
    <citation type="journal article" date="2019" name="Int. J. Syst. Evol. Microbiol.">
        <title>The Global Catalogue of Microorganisms (GCM) 10K type strain sequencing project: providing services to taxonomists for standard genome sequencing and annotation.</title>
        <authorList>
            <consortium name="The Broad Institute Genomics Platform"/>
            <consortium name="The Broad Institute Genome Sequencing Center for Infectious Disease"/>
            <person name="Wu L."/>
            <person name="Ma J."/>
        </authorList>
    </citation>
    <scope>NUCLEOTIDE SEQUENCE [LARGE SCALE GENOMIC DNA]</scope>
    <source>
        <strain evidence="13">KCTC 15012</strain>
    </source>
</reference>
<dbReference type="PROSITE" id="PS50883">
    <property type="entry name" value="EAL"/>
    <property type="match status" value="1"/>
</dbReference>
<comment type="caution">
    <text evidence="12">The sequence shown here is derived from an EMBL/GenBank/DDBJ whole genome shotgun (WGS) entry which is preliminary data.</text>
</comment>
<dbReference type="EMBL" id="JBHSPP010000008">
    <property type="protein sequence ID" value="MFC5706138.1"/>
    <property type="molecule type" value="Genomic_DNA"/>
</dbReference>
<dbReference type="EC" id="3.1.4.52" evidence="2"/>
<evidence type="ECO:0000256" key="8">
    <source>
        <dbReference type="ARBA" id="ARBA00023136"/>
    </source>
</evidence>
<keyword evidence="5 10" id="KW-0812">Transmembrane</keyword>
<proteinExistence type="predicted"/>
<dbReference type="Pfam" id="PF12792">
    <property type="entry name" value="CSS-motif"/>
    <property type="match status" value="1"/>
</dbReference>
<evidence type="ECO:0000256" key="2">
    <source>
        <dbReference type="ARBA" id="ARBA00012282"/>
    </source>
</evidence>
<dbReference type="SUPFAM" id="SSF141868">
    <property type="entry name" value="EAL domain-like"/>
    <property type="match status" value="1"/>
</dbReference>
<dbReference type="RefSeq" id="WP_042641233.1">
    <property type="nucleotide sequence ID" value="NZ_CDDF01000008.1"/>
</dbReference>
<keyword evidence="8 10" id="KW-0472">Membrane</keyword>
<evidence type="ECO:0000256" key="5">
    <source>
        <dbReference type="ARBA" id="ARBA00022692"/>
    </source>
</evidence>
<keyword evidence="6" id="KW-0378">Hydrolase</keyword>
<comment type="subcellular location">
    <subcellularLocation>
        <location evidence="1">Cell membrane</location>
        <topology evidence="1">Multi-pass membrane protein</topology>
    </subcellularLocation>
</comment>
<dbReference type="SMART" id="SM00052">
    <property type="entry name" value="EAL"/>
    <property type="match status" value="1"/>
</dbReference>
<evidence type="ECO:0000256" key="6">
    <source>
        <dbReference type="ARBA" id="ARBA00022801"/>
    </source>
</evidence>
<dbReference type="Pfam" id="PF00563">
    <property type="entry name" value="EAL"/>
    <property type="match status" value="1"/>
</dbReference>
<keyword evidence="13" id="KW-1185">Reference proteome</keyword>